<gene>
    <name evidence="13" type="ORF">SAMN05421721_106148</name>
</gene>
<keyword evidence="3" id="KW-1003">Cell membrane</keyword>
<evidence type="ECO:0000313" key="13">
    <source>
        <dbReference type="EMBL" id="SFM47223.1"/>
    </source>
</evidence>
<dbReference type="GO" id="GO:0015627">
    <property type="term" value="C:type II protein secretion system complex"/>
    <property type="evidence" value="ECO:0007669"/>
    <property type="project" value="InterPro"/>
</dbReference>
<comment type="subcellular location">
    <subcellularLocation>
        <location evidence="1">Cell inner membrane</location>
        <topology evidence="1">Single-pass membrane protein</topology>
    </subcellularLocation>
</comment>
<reference evidence="13 14" key="1">
    <citation type="submission" date="2016-10" db="EMBL/GenBank/DDBJ databases">
        <authorList>
            <person name="de Groot N.N."/>
        </authorList>
    </citation>
    <scope>NUCLEOTIDE SEQUENCE [LARGE SCALE GENOMIC DNA]</scope>
    <source>
        <strain evidence="13 14">DSM 4180</strain>
    </source>
</reference>
<dbReference type="GO" id="GO:0005886">
    <property type="term" value="C:plasma membrane"/>
    <property type="evidence" value="ECO:0007669"/>
    <property type="project" value="UniProtKB-SubCell"/>
</dbReference>
<evidence type="ECO:0000259" key="12">
    <source>
        <dbReference type="Pfam" id="PF12019"/>
    </source>
</evidence>
<dbReference type="Gene3D" id="3.55.40.10">
    <property type="entry name" value="minor pseudopilin epsh domain"/>
    <property type="match status" value="1"/>
</dbReference>
<dbReference type="STRING" id="195064.SAMN05421721_106148"/>
<dbReference type="AlphaFoldDB" id="A0A1I4R5P7"/>
<evidence type="ECO:0000313" key="14">
    <source>
        <dbReference type="Proteomes" id="UP000199556"/>
    </source>
</evidence>
<evidence type="ECO:0000256" key="10">
    <source>
        <dbReference type="ARBA" id="ARBA00030775"/>
    </source>
</evidence>
<evidence type="ECO:0000256" key="3">
    <source>
        <dbReference type="ARBA" id="ARBA00022475"/>
    </source>
</evidence>
<dbReference type="InterPro" id="IPR049875">
    <property type="entry name" value="TypeII_GspH"/>
</dbReference>
<keyword evidence="8 11" id="KW-0472">Membrane</keyword>
<dbReference type="Proteomes" id="UP000199556">
    <property type="component" value="Unassembled WGS sequence"/>
</dbReference>
<dbReference type="InterPro" id="IPR022346">
    <property type="entry name" value="T2SS_GspH"/>
</dbReference>
<dbReference type="InterPro" id="IPR002416">
    <property type="entry name" value="T2SS_protein-GspH"/>
</dbReference>
<feature type="transmembrane region" description="Helical" evidence="11">
    <location>
        <begin position="20"/>
        <end position="38"/>
    </location>
</feature>
<dbReference type="GO" id="GO:0015628">
    <property type="term" value="P:protein secretion by the type II secretion system"/>
    <property type="evidence" value="ECO:0007669"/>
    <property type="project" value="InterPro"/>
</dbReference>
<organism evidence="13 14">
    <name type="scientific">Ectothiorhodospira mobilis</name>
    <dbReference type="NCBI Taxonomy" id="195064"/>
    <lineage>
        <taxon>Bacteria</taxon>
        <taxon>Pseudomonadati</taxon>
        <taxon>Pseudomonadota</taxon>
        <taxon>Gammaproteobacteria</taxon>
        <taxon>Chromatiales</taxon>
        <taxon>Ectothiorhodospiraceae</taxon>
        <taxon>Ectothiorhodospira</taxon>
    </lineage>
</organism>
<dbReference type="RefSeq" id="WP_244887876.1">
    <property type="nucleotide sequence ID" value="NZ_FOUO01000006.1"/>
</dbReference>
<evidence type="ECO:0000256" key="2">
    <source>
        <dbReference type="ARBA" id="ARBA00021549"/>
    </source>
</evidence>
<evidence type="ECO:0000256" key="11">
    <source>
        <dbReference type="SAM" id="Phobius"/>
    </source>
</evidence>
<comment type="similarity">
    <text evidence="9">Belongs to the GSP H family.</text>
</comment>
<dbReference type="PRINTS" id="PR00885">
    <property type="entry name" value="BCTERIALGSPH"/>
</dbReference>
<dbReference type="Pfam" id="PF07963">
    <property type="entry name" value="N_methyl"/>
    <property type="match status" value="1"/>
</dbReference>
<keyword evidence="14" id="KW-1185">Reference proteome</keyword>
<keyword evidence="6 11" id="KW-0812">Transmembrane</keyword>
<dbReference type="InterPro" id="IPR045584">
    <property type="entry name" value="Pilin-like"/>
</dbReference>
<keyword evidence="4" id="KW-0488">Methylation</keyword>
<dbReference type="NCBIfam" id="TIGR02532">
    <property type="entry name" value="IV_pilin_GFxxxE"/>
    <property type="match status" value="1"/>
</dbReference>
<evidence type="ECO:0000256" key="8">
    <source>
        <dbReference type="ARBA" id="ARBA00023136"/>
    </source>
</evidence>
<evidence type="ECO:0000256" key="7">
    <source>
        <dbReference type="ARBA" id="ARBA00022989"/>
    </source>
</evidence>
<keyword evidence="5" id="KW-0997">Cell inner membrane</keyword>
<dbReference type="EMBL" id="FOUO01000006">
    <property type="protein sequence ID" value="SFM47223.1"/>
    <property type="molecule type" value="Genomic_DNA"/>
</dbReference>
<dbReference type="SUPFAM" id="SSF54523">
    <property type="entry name" value="Pili subunits"/>
    <property type="match status" value="1"/>
</dbReference>
<evidence type="ECO:0000256" key="6">
    <source>
        <dbReference type="ARBA" id="ARBA00022692"/>
    </source>
</evidence>
<feature type="domain" description="General secretion pathway GspH" evidence="12">
    <location>
        <begin position="49"/>
        <end position="159"/>
    </location>
</feature>
<dbReference type="NCBIfam" id="TIGR01708">
    <property type="entry name" value="typeII_sec_gspH"/>
    <property type="match status" value="1"/>
</dbReference>
<evidence type="ECO:0000256" key="1">
    <source>
        <dbReference type="ARBA" id="ARBA00004377"/>
    </source>
</evidence>
<name>A0A1I4R5P7_ECTMO</name>
<accession>A0A1I4R5P7</accession>
<proteinExistence type="inferred from homology"/>
<dbReference type="InterPro" id="IPR012902">
    <property type="entry name" value="N_methyl_site"/>
</dbReference>
<keyword evidence="7 11" id="KW-1133">Transmembrane helix</keyword>
<evidence type="ECO:0000256" key="5">
    <source>
        <dbReference type="ARBA" id="ARBA00022519"/>
    </source>
</evidence>
<sequence>MPAVRRPGCPCRGFTLLELMVVLVIVATLAGFAVLAVGDGGRGRMVEEAVRSLEARMTLARDEAILLGRETAVGFHQAGYIFLHRVMVDDRTLEWRPLQEDRLLRPRHLGDLGLELELRVEGLPVALERDPEHPDAHIVLGSDGMMTPFQLRVLDSQGRDALYILRGRADGRLRIQRPGEAP</sequence>
<protein>
    <recommendedName>
        <fullName evidence="2">Type II secretion system protein H</fullName>
    </recommendedName>
    <alternativeName>
        <fullName evidence="10">General secretion pathway protein H</fullName>
    </alternativeName>
</protein>
<dbReference type="PROSITE" id="PS00409">
    <property type="entry name" value="PROKAR_NTER_METHYL"/>
    <property type="match status" value="1"/>
</dbReference>
<dbReference type="Pfam" id="PF12019">
    <property type="entry name" value="GspH"/>
    <property type="match status" value="1"/>
</dbReference>
<evidence type="ECO:0000256" key="9">
    <source>
        <dbReference type="ARBA" id="ARBA00025772"/>
    </source>
</evidence>
<evidence type="ECO:0000256" key="4">
    <source>
        <dbReference type="ARBA" id="ARBA00022481"/>
    </source>
</evidence>